<keyword evidence="1" id="KW-0175">Coiled coil</keyword>
<dbReference type="GO" id="GO:0007059">
    <property type="term" value="P:chromosome segregation"/>
    <property type="evidence" value="ECO:0007669"/>
    <property type="project" value="TreeGrafter"/>
</dbReference>
<dbReference type="GO" id="GO:0005694">
    <property type="term" value="C:chromosome"/>
    <property type="evidence" value="ECO:0007669"/>
    <property type="project" value="TreeGrafter"/>
</dbReference>
<dbReference type="InterPro" id="IPR050336">
    <property type="entry name" value="Chromosome_partition/occlusion"/>
</dbReference>
<dbReference type="AlphaFoldDB" id="A0A379QFW0"/>
<dbReference type="Gene3D" id="1.10.10.2830">
    <property type="match status" value="1"/>
</dbReference>
<accession>A0A379QFW0</accession>
<reference evidence="2 3" key="1">
    <citation type="submission" date="2018-06" db="EMBL/GenBank/DDBJ databases">
        <authorList>
            <consortium name="Pathogen Informatics"/>
            <person name="Doyle S."/>
        </authorList>
    </citation>
    <scope>NUCLEOTIDE SEQUENCE [LARGE SCALE GENOMIC DNA]</scope>
    <source>
        <strain evidence="2 3">NCTC10252</strain>
    </source>
</reference>
<feature type="coiled-coil region" evidence="1">
    <location>
        <begin position="325"/>
        <end position="352"/>
    </location>
</feature>
<dbReference type="Proteomes" id="UP000254597">
    <property type="component" value="Unassembled WGS sequence"/>
</dbReference>
<dbReference type="PANTHER" id="PTHR33375:SF7">
    <property type="entry name" value="CHROMOSOME 2-PARTITIONING PROTEIN PARB-RELATED"/>
    <property type="match status" value="1"/>
</dbReference>
<dbReference type="EMBL" id="UGWP01000002">
    <property type="protein sequence ID" value="SUF54890.1"/>
    <property type="molecule type" value="Genomic_DNA"/>
</dbReference>
<evidence type="ECO:0000256" key="1">
    <source>
        <dbReference type="SAM" id="Coils"/>
    </source>
</evidence>
<dbReference type="CDD" id="cd16406">
    <property type="entry name" value="ParB_N_like"/>
    <property type="match status" value="1"/>
</dbReference>
<organism evidence="2 3">
    <name type="scientific">Salmonella enterica</name>
    <name type="common">Salmonella choleraesuis</name>
    <dbReference type="NCBI Taxonomy" id="28901"/>
    <lineage>
        <taxon>Bacteria</taxon>
        <taxon>Pseudomonadati</taxon>
        <taxon>Pseudomonadota</taxon>
        <taxon>Gammaproteobacteria</taxon>
        <taxon>Enterobacterales</taxon>
        <taxon>Enterobacteriaceae</taxon>
        <taxon>Salmonella</taxon>
    </lineage>
</organism>
<evidence type="ECO:0000313" key="2">
    <source>
        <dbReference type="EMBL" id="SUF54890.1"/>
    </source>
</evidence>
<protein>
    <submittedName>
        <fullName evidence="2">ParB-like partition protein</fullName>
    </submittedName>
</protein>
<sequence length="643" mass="72288">MNTTNISAVDVSVKDIPEVCYIPLKFIIAEKSRLNVRKHNTDSPEFIKGIKSLAATIASQGLLMNLILHVETVVDEETYYGVAVGYRRRSALEVLLESGLITPDYMVKAIILNDTDALFASVTENNDREDMHPSDLIGAFTLFVERGHSVGDIALKFGYSSRYVNQMLRLSSMAPKLIELLAADKISVEQLQALAICDNHEKQVLAWNNSWNKDPASLRRSILEDEKEVKKSDTFRFIGKEAYEKAGGEIRHDLFSIDQEDGGYIKDPLLMDSLAIEKLEKLALEIAEKEGWSWSIGQLRLEQYGDDKKRFDFPSRVNRDLIKLSESQENAVNKLTIKIDNAESLLESHRQADQRDYSKIRKLESSLSDLIEKRDDIYTQASYTDEYRSERGVIAHLDYRGNVVYLRGVMKLSDKAKKENKSVNVATDGTVTPVTQVSAALARSLSSERTLAVSAELTSHRLVALALMVHRLAITVFAGTYHASPVSCQLQNRTSEMIRNAPGSEDGKAAQVLSETRLRLESLLPQGWENDFTLLTALSLEDLLDIQAYCVSTSLDGLVSQYTPGKVSNLASLEQTLNFKATKYWKPTSTNFWKRLDKESMFDQLTQAGIEVNKDEFLALKKSDAAKRAEILISDTEWVPEFF</sequence>
<dbReference type="SUPFAM" id="SSF109709">
    <property type="entry name" value="KorB DNA-binding domain-like"/>
    <property type="match status" value="1"/>
</dbReference>
<dbReference type="PANTHER" id="PTHR33375">
    <property type="entry name" value="CHROMOSOME-PARTITIONING PROTEIN PARB-RELATED"/>
    <property type="match status" value="1"/>
</dbReference>
<evidence type="ECO:0000313" key="3">
    <source>
        <dbReference type="Proteomes" id="UP000254597"/>
    </source>
</evidence>
<name>A0A379QFW0_SALER</name>
<gene>
    <name evidence="2" type="primary">ycjA</name>
    <name evidence="2" type="ORF">NCTC10252_00056</name>
</gene>
<proteinExistence type="predicted"/>